<sequence length="54" mass="6299">MISSKYIVALWTLLCMMSKACNNTLRAVVWEGRQVLLHMDGSINEQDRYRRLAL</sequence>
<feature type="signal peptide" evidence="1">
    <location>
        <begin position="1"/>
        <end position="20"/>
    </location>
</feature>
<evidence type="ECO:0000313" key="2">
    <source>
        <dbReference type="EMBL" id="TKW29319.1"/>
    </source>
</evidence>
<dbReference type="AlphaFoldDB" id="A0A4U6VNM9"/>
<evidence type="ECO:0000313" key="3">
    <source>
        <dbReference type="Proteomes" id="UP000298652"/>
    </source>
</evidence>
<accession>A0A4U6VNM9</accession>
<gene>
    <name evidence="2" type="ORF">SEVIR_3G387766v2</name>
</gene>
<organism evidence="2 3">
    <name type="scientific">Setaria viridis</name>
    <name type="common">Green bristlegrass</name>
    <name type="synonym">Setaria italica subsp. viridis</name>
    <dbReference type="NCBI Taxonomy" id="4556"/>
    <lineage>
        <taxon>Eukaryota</taxon>
        <taxon>Viridiplantae</taxon>
        <taxon>Streptophyta</taxon>
        <taxon>Embryophyta</taxon>
        <taxon>Tracheophyta</taxon>
        <taxon>Spermatophyta</taxon>
        <taxon>Magnoliopsida</taxon>
        <taxon>Liliopsida</taxon>
        <taxon>Poales</taxon>
        <taxon>Poaceae</taxon>
        <taxon>PACMAD clade</taxon>
        <taxon>Panicoideae</taxon>
        <taxon>Panicodae</taxon>
        <taxon>Paniceae</taxon>
        <taxon>Cenchrinae</taxon>
        <taxon>Setaria</taxon>
    </lineage>
</organism>
<proteinExistence type="predicted"/>
<name>A0A4U6VNM9_SETVI</name>
<dbReference type="EMBL" id="CM016554">
    <property type="protein sequence ID" value="TKW29319.1"/>
    <property type="molecule type" value="Genomic_DNA"/>
</dbReference>
<feature type="chain" id="PRO_5020988862" evidence="1">
    <location>
        <begin position="21"/>
        <end position="54"/>
    </location>
</feature>
<keyword evidence="3" id="KW-1185">Reference proteome</keyword>
<evidence type="ECO:0000256" key="1">
    <source>
        <dbReference type="SAM" id="SignalP"/>
    </source>
</evidence>
<reference evidence="2" key="1">
    <citation type="submission" date="2019-03" db="EMBL/GenBank/DDBJ databases">
        <title>WGS assembly of Setaria viridis.</title>
        <authorList>
            <person name="Huang P."/>
            <person name="Jenkins J."/>
            <person name="Grimwood J."/>
            <person name="Barry K."/>
            <person name="Healey A."/>
            <person name="Mamidi S."/>
            <person name="Sreedasyam A."/>
            <person name="Shu S."/>
            <person name="Feldman M."/>
            <person name="Wu J."/>
            <person name="Yu Y."/>
            <person name="Chen C."/>
            <person name="Johnson J."/>
            <person name="Rokhsar D."/>
            <person name="Baxter I."/>
            <person name="Schmutz J."/>
            <person name="Brutnell T."/>
            <person name="Kellogg E."/>
        </authorList>
    </citation>
    <scope>NUCLEOTIDE SEQUENCE [LARGE SCALE GENOMIC DNA]</scope>
</reference>
<keyword evidence="1" id="KW-0732">Signal</keyword>
<dbReference type="Gramene" id="TKW29319">
    <property type="protein sequence ID" value="TKW29319"/>
    <property type="gene ID" value="SEVIR_3G387766v2"/>
</dbReference>
<dbReference type="Proteomes" id="UP000298652">
    <property type="component" value="Chromosome 3"/>
</dbReference>
<protein>
    <submittedName>
        <fullName evidence="2">Uncharacterized protein</fullName>
    </submittedName>
</protein>